<dbReference type="InterPro" id="IPR036249">
    <property type="entry name" value="Thioredoxin-like_sf"/>
</dbReference>
<dbReference type="InterPro" id="IPR050983">
    <property type="entry name" value="GST_Omega/HSP26"/>
</dbReference>
<dbReference type="CDD" id="cd00299">
    <property type="entry name" value="GST_C_family"/>
    <property type="match status" value="1"/>
</dbReference>
<protein>
    <submittedName>
        <fullName evidence="3">Glutathione S-transferase GstB</fullName>
    </submittedName>
</protein>
<dbReference type="SFLD" id="SFLDS00019">
    <property type="entry name" value="Glutathione_Transferase_(cytos"/>
    <property type="match status" value="1"/>
</dbReference>
<evidence type="ECO:0000313" key="4">
    <source>
        <dbReference type="Proteomes" id="UP000044071"/>
    </source>
</evidence>
<dbReference type="CDD" id="cd00570">
    <property type="entry name" value="GST_N_family"/>
    <property type="match status" value="1"/>
</dbReference>
<dbReference type="InterPro" id="IPR040079">
    <property type="entry name" value="Glutathione_S-Trfase"/>
</dbReference>
<dbReference type="PROSITE" id="PS50405">
    <property type="entry name" value="GST_CTER"/>
    <property type="match status" value="1"/>
</dbReference>
<keyword evidence="4" id="KW-1185">Reference proteome</keyword>
<evidence type="ECO:0000313" key="3">
    <source>
        <dbReference type="EMBL" id="CDZ77266.1"/>
    </source>
</evidence>
<dbReference type="eggNOG" id="COG0625">
    <property type="taxonomic scope" value="Bacteria"/>
</dbReference>
<dbReference type="PROSITE" id="PS50404">
    <property type="entry name" value="GST_NTER"/>
    <property type="match status" value="1"/>
</dbReference>
<dbReference type="InterPro" id="IPR004045">
    <property type="entry name" value="Glutathione_S-Trfase_N"/>
</dbReference>
<dbReference type="RefSeq" id="WP_176695272.1">
    <property type="nucleotide sequence ID" value="NZ_CCVW01000002.1"/>
</dbReference>
<dbReference type="GO" id="GO:0016740">
    <property type="term" value="F:transferase activity"/>
    <property type="evidence" value="ECO:0007669"/>
    <property type="project" value="UniProtKB-KW"/>
</dbReference>
<evidence type="ECO:0000259" key="1">
    <source>
        <dbReference type="PROSITE" id="PS50404"/>
    </source>
</evidence>
<dbReference type="GO" id="GO:0005737">
    <property type="term" value="C:cytoplasm"/>
    <property type="evidence" value="ECO:0007669"/>
    <property type="project" value="TreeGrafter"/>
</dbReference>
<accession>A0A078KW94</accession>
<dbReference type="Gene3D" id="1.20.1050.10">
    <property type="match status" value="1"/>
</dbReference>
<sequence length="217" mass="25101">MNIQRILYGSVVSPFVRKVWIVLNLKNLDFELKTIIPFLHEHKKALLKLNPLGKTPVYQENDLLLPDSSVICAYLERKYPSTPVYPSKPEGYAQCLWYEEYADTVLIPTTLSIFFNKLLAVKFGQTPDEVAVQNAIETKLPEIFNYLEQQVNNKKYLVGDSFSLADISITASFINLELAGYTVNRERWPSLKYYVDEITKEPFVKKAIIEVKERMQK</sequence>
<feature type="domain" description="GST N-terminal" evidence="1">
    <location>
        <begin position="3"/>
        <end position="83"/>
    </location>
</feature>
<evidence type="ECO:0000259" key="2">
    <source>
        <dbReference type="PROSITE" id="PS50405"/>
    </source>
</evidence>
<gene>
    <name evidence="3" type="primary">gstB_2</name>
    <name evidence="3" type="ORF">BN59_01548</name>
</gene>
<dbReference type="STRING" id="1034943.BN59_01548"/>
<dbReference type="InterPro" id="IPR004046">
    <property type="entry name" value="GST_C"/>
</dbReference>
<dbReference type="Pfam" id="PF13417">
    <property type="entry name" value="GST_N_3"/>
    <property type="match status" value="1"/>
</dbReference>
<proteinExistence type="predicted"/>
<dbReference type="EMBL" id="CCSB01000002">
    <property type="protein sequence ID" value="CDZ77266.1"/>
    <property type="molecule type" value="Genomic_DNA"/>
</dbReference>
<organism evidence="3 4">
    <name type="scientific">Legionella massiliensis</name>
    <dbReference type="NCBI Taxonomy" id="1034943"/>
    <lineage>
        <taxon>Bacteria</taxon>
        <taxon>Pseudomonadati</taxon>
        <taxon>Pseudomonadota</taxon>
        <taxon>Gammaproteobacteria</taxon>
        <taxon>Legionellales</taxon>
        <taxon>Legionellaceae</taxon>
        <taxon>Legionella</taxon>
    </lineage>
</organism>
<dbReference type="InterPro" id="IPR036282">
    <property type="entry name" value="Glutathione-S-Trfase_C_sf"/>
</dbReference>
<keyword evidence="3" id="KW-0808">Transferase</keyword>
<name>A0A078KW94_9GAMM</name>
<dbReference type="PANTHER" id="PTHR43968">
    <property type="match status" value="1"/>
</dbReference>
<dbReference type="InterPro" id="IPR010987">
    <property type="entry name" value="Glutathione-S-Trfase_C-like"/>
</dbReference>
<dbReference type="Proteomes" id="UP000044071">
    <property type="component" value="Unassembled WGS sequence"/>
</dbReference>
<dbReference type="AlphaFoldDB" id="A0A078KW94"/>
<dbReference type="Gene3D" id="3.40.30.10">
    <property type="entry name" value="Glutaredoxin"/>
    <property type="match status" value="1"/>
</dbReference>
<dbReference type="SUPFAM" id="SSF52833">
    <property type="entry name" value="Thioredoxin-like"/>
    <property type="match status" value="1"/>
</dbReference>
<dbReference type="PANTHER" id="PTHR43968:SF6">
    <property type="entry name" value="GLUTATHIONE S-TRANSFERASE OMEGA"/>
    <property type="match status" value="1"/>
</dbReference>
<dbReference type="SUPFAM" id="SSF47616">
    <property type="entry name" value="GST C-terminal domain-like"/>
    <property type="match status" value="1"/>
</dbReference>
<feature type="domain" description="GST C-terminal" evidence="2">
    <location>
        <begin position="88"/>
        <end position="217"/>
    </location>
</feature>
<dbReference type="Pfam" id="PF14497">
    <property type="entry name" value="GST_C_3"/>
    <property type="match status" value="1"/>
</dbReference>
<dbReference type="SFLD" id="SFLDG00358">
    <property type="entry name" value="Main_(cytGST)"/>
    <property type="match status" value="1"/>
</dbReference>
<reference evidence="3 4" key="1">
    <citation type="submission" date="2014-06" db="EMBL/GenBank/DDBJ databases">
        <authorList>
            <person name="Urmite Genomes Urmite Genomes"/>
        </authorList>
    </citation>
    <scope>NUCLEOTIDE SEQUENCE [LARGE SCALE GENOMIC DNA]</scope>
</reference>